<evidence type="ECO:0000256" key="1">
    <source>
        <dbReference type="SAM" id="Phobius"/>
    </source>
</evidence>
<dbReference type="Proteomes" id="UP000190989">
    <property type="component" value="Unassembled WGS sequence"/>
</dbReference>
<accession>A0A1U6IL15</accession>
<proteinExistence type="predicted"/>
<reference evidence="3" key="1">
    <citation type="submission" date="2017-02" db="EMBL/GenBank/DDBJ databases">
        <authorList>
            <person name="Varghese N."/>
            <person name="Submissions S."/>
        </authorList>
    </citation>
    <scope>NUCLEOTIDE SEQUENCE [LARGE SCALE GENOMIC DNA]</scope>
    <source>
        <strain evidence="3">SM117</strain>
    </source>
</reference>
<feature type="transmembrane region" description="Helical" evidence="1">
    <location>
        <begin position="20"/>
        <end position="44"/>
    </location>
</feature>
<evidence type="ECO:0000313" key="3">
    <source>
        <dbReference type="Proteomes" id="UP000190989"/>
    </source>
</evidence>
<name>A0A1U6IL15_9SPHN</name>
<sequence>MALPETSMRSSLTRLGLTVFKWLLALSLLLGCCLVLLQAIGIAWGSPTLTRTAYEWLHAAIIIAAGGAGLAAFCLSYLLGWKSGED</sequence>
<feature type="transmembrane region" description="Helical" evidence="1">
    <location>
        <begin position="56"/>
        <end position="79"/>
    </location>
</feature>
<organism evidence="2 3">
    <name type="scientific">Novosphingobium mathurense</name>
    <dbReference type="NCBI Taxonomy" id="428990"/>
    <lineage>
        <taxon>Bacteria</taxon>
        <taxon>Pseudomonadati</taxon>
        <taxon>Pseudomonadota</taxon>
        <taxon>Alphaproteobacteria</taxon>
        <taxon>Sphingomonadales</taxon>
        <taxon>Sphingomonadaceae</taxon>
        <taxon>Novosphingobium</taxon>
    </lineage>
</organism>
<dbReference type="AlphaFoldDB" id="A0A1U6IL15"/>
<gene>
    <name evidence="2" type="ORF">SAMN06295987_108109</name>
</gene>
<keyword evidence="1" id="KW-0472">Membrane</keyword>
<keyword evidence="3" id="KW-1185">Reference proteome</keyword>
<dbReference type="EMBL" id="FVZE01000008">
    <property type="protein sequence ID" value="SLK08735.1"/>
    <property type="molecule type" value="Genomic_DNA"/>
</dbReference>
<keyword evidence="1" id="KW-1133">Transmembrane helix</keyword>
<dbReference type="STRING" id="428990.SAMN06295987_108109"/>
<evidence type="ECO:0000313" key="2">
    <source>
        <dbReference type="EMBL" id="SLK08735.1"/>
    </source>
</evidence>
<protein>
    <submittedName>
        <fullName evidence="2">Uncharacterized protein</fullName>
    </submittedName>
</protein>
<keyword evidence="1" id="KW-0812">Transmembrane</keyword>